<dbReference type="PANTHER" id="PTHR11977:SF51">
    <property type="entry name" value="PROTEIN FLIGHTLESS-1 HOMOLOG"/>
    <property type="match status" value="1"/>
</dbReference>
<dbReference type="InterPro" id="IPR055414">
    <property type="entry name" value="LRR_R13L4/SHOC2-like"/>
</dbReference>
<feature type="domain" description="Disease resistance R13L4/SHOC-2-like LRR" evidence="5">
    <location>
        <begin position="228"/>
        <end position="304"/>
    </location>
</feature>
<reference evidence="7" key="1">
    <citation type="submission" date="2011-05" db="EMBL/GenBank/DDBJ databases">
        <authorList>
            <person name="Richards S.R."/>
            <person name="Qu J."/>
            <person name="Jiang H."/>
            <person name="Jhangiani S.N."/>
            <person name="Agravi P."/>
            <person name="Goodspeed R."/>
            <person name="Gross S."/>
            <person name="Mandapat C."/>
            <person name="Jackson L."/>
            <person name="Mathew T."/>
            <person name="Pu L."/>
            <person name="Thornton R."/>
            <person name="Saada N."/>
            <person name="Wilczek-Boney K.B."/>
            <person name="Lee S."/>
            <person name="Kovar C."/>
            <person name="Wu Y."/>
            <person name="Scherer S.E."/>
            <person name="Worley K.C."/>
            <person name="Muzny D.M."/>
            <person name="Gibbs R."/>
        </authorList>
    </citation>
    <scope>NUCLEOTIDE SEQUENCE</scope>
    <source>
        <strain evidence="7">Brora</strain>
    </source>
</reference>
<dbReference type="EMBL" id="JH431830">
    <property type="status" value="NOT_ANNOTATED_CDS"/>
    <property type="molecule type" value="Genomic_DNA"/>
</dbReference>
<dbReference type="FunFam" id="3.40.20.10:FF:000034">
    <property type="entry name" value="protein flightless-1 homolog isoform X1"/>
    <property type="match status" value="1"/>
</dbReference>
<dbReference type="SMART" id="SM00262">
    <property type="entry name" value="GEL"/>
    <property type="match status" value="6"/>
</dbReference>
<dbReference type="PhylomeDB" id="T1J3P6"/>
<evidence type="ECO:0000313" key="6">
    <source>
        <dbReference type="EnsemblMetazoa" id="SMAR008216-PA"/>
    </source>
</evidence>
<dbReference type="InterPro" id="IPR007123">
    <property type="entry name" value="Gelsolin-like_dom"/>
</dbReference>
<dbReference type="GO" id="GO:0005737">
    <property type="term" value="C:cytoplasm"/>
    <property type="evidence" value="ECO:0007669"/>
    <property type="project" value="TreeGrafter"/>
</dbReference>
<dbReference type="FunFam" id="3.40.20.10:FF:000020">
    <property type="entry name" value="protein flightless-1 homolog isoform X1"/>
    <property type="match status" value="1"/>
</dbReference>
<dbReference type="FunFam" id="3.80.10.10:FF:000054">
    <property type="entry name" value="FLII, actin remodeling protein"/>
    <property type="match status" value="1"/>
</dbReference>
<feature type="domain" description="Gelsolin-like" evidence="4">
    <location>
        <begin position="1131"/>
        <end position="1207"/>
    </location>
</feature>
<dbReference type="SUPFAM" id="SSF52058">
    <property type="entry name" value="L domain-like"/>
    <property type="match status" value="1"/>
</dbReference>
<feature type="domain" description="Gelsolin-like" evidence="4">
    <location>
        <begin position="619"/>
        <end position="687"/>
    </location>
</feature>
<dbReference type="CDD" id="cd11290">
    <property type="entry name" value="gelsolin_S1_like"/>
    <property type="match status" value="1"/>
</dbReference>
<dbReference type="FunFam" id="3.40.20.10:FF:000031">
    <property type="entry name" value="protein flightless-1 homolog isoform X1"/>
    <property type="match status" value="1"/>
</dbReference>
<dbReference type="Pfam" id="PF13855">
    <property type="entry name" value="LRR_8"/>
    <property type="match status" value="2"/>
</dbReference>
<dbReference type="CDD" id="cd11288">
    <property type="entry name" value="gelsolin_S5_like"/>
    <property type="match status" value="1"/>
</dbReference>
<dbReference type="InterPro" id="IPR001611">
    <property type="entry name" value="Leu-rich_rpt"/>
</dbReference>
<feature type="domain" description="Gelsolin-like" evidence="4">
    <location>
        <begin position="737"/>
        <end position="804"/>
    </location>
</feature>
<keyword evidence="2" id="KW-0433">Leucine-rich repeat</keyword>
<keyword evidence="7" id="KW-1185">Reference proteome</keyword>
<dbReference type="Pfam" id="PF00626">
    <property type="entry name" value="Gelsolin"/>
    <property type="match status" value="4"/>
</dbReference>
<dbReference type="InterPro" id="IPR032675">
    <property type="entry name" value="LRR_dom_sf"/>
</dbReference>
<dbReference type="SMART" id="SM00369">
    <property type="entry name" value="LRR_TYP"/>
    <property type="match status" value="8"/>
</dbReference>
<evidence type="ECO:0000259" key="5">
    <source>
        <dbReference type="Pfam" id="PF23598"/>
    </source>
</evidence>
<dbReference type="SMART" id="SM00365">
    <property type="entry name" value="LRR_SD22"/>
    <property type="match status" value="4"/>
</dbReference>
<dbReference type="OMA" id="CFHGWSA"/>
<dbReference type="Pfam" id="PF23598">
    <property type="entry name" value="LRR_14"/>
    <property type="match status" value="1"/>
</dbReference>
<name>T1J3P6_STRMM</name>
<proteinExistence type="inferred from homology"/>
<dbReference type="PANTHER" id="PTHR11977">
    <property type="entry name" value="VILLIN"/>
    <property type="match status" value="1"/>
</dbReference>
<evidence type="ECO:0008006" key="8">
    <source>
        <dbReference type="Google" id="ProtNLM"/>
    </source>
</evidence>
<reference evidence="6" key="2">
    <citation type="submission" date="2015-02" db="UniProtKB">
        <authorList>
            <consortium name="EnsemblMetazoa"/>
        </authorList>
    </citation>
    <scope>IDENTIFICATION</scope>
</reference>
<dbReference type="EnsemblMetazoa" id="SMAR008216-RA">
    <property type="protein sequence ID" value="SMAR008216-PA"/>
    <property type="gene ID" value="SMAR008216"/>
</dbReference>
<dbReference type="PRINTS" id="PR00597">
    <property type="entry name" value="GELSOLIN"/>
</dbReference>
<evidence type="ECO:0000313" key="7">
    <source>
        <dbReference type="Proteomes" id="UP000014500"/>
    </source>
</evidence>
<evidence type="ECO:0000259" key="4">
    <source>
        <dbReference type="Pfam" id="PF00626"/>
    </source>
</evidence>
<evidence type="ECO:0000256" key="1">
    <source>
        <dbReference type="ARBA" id="ARBA00008418"/>
    </source>
</evidence>
<dbReference type="eggNOG" id="KOG0444">
    <property type="taxonomic scope" value="Eukaryota"/>
</dbReference>
<keyword evidence="3" id="KW-0677">Repeat</keyword>
<dbReference type="InterPro" id="IPR003591">
    <property type="entry name" value="Leu-rich_rpt_typical-subtyp"/>
</dbReference>
<accession>T1J3P6</accession>
<dbReference type="PROSITE" id="PS51450">
    <property type="entry name" value="LRR"/>
    <property type="match status" value="4"/>
</dbReference>
<dbReference type="GO" id="GO:0030239">
    <property type="term" value="P:myofibril assembly"/>
    <property type="evidence" value="ECO:0007669"/>
    <property type="project" value="TreeGrafter"/>
</dbReference>
<dbReference type="AlphaFoldDB" id="T1J3P6"/>
<dbReference type="GO" id="GO:0051016">
    <property type="term" value="P:barbed-end actin filament capping"/>
    <property type="evidence" value="ECO:0007669"/>
    <property type="project" value="TreeGrafter"/>
</dbReference>
<dbReference type="CDD" id="cd11280">
    <property type="entry name" value="gelsolin_like"/>
    <property type="match status" value="2"/>
</dbReference>
<dbReference type="SUPFAM" id="SSF55753">
    <property type="entry name" value="Actin depolymerizing proteins"/>
    <property type="match status" value="6"/>
</dbReference>
<dbReference type="GO" id="GO:0005546">
    <property type="term" value="F:phosphatidylinositol-4,5-bisphosphate binding"/>
    <property type="evidence" value="ECO:0007669"/>
    <property type="project" value="TreeGrafter"/>
</dbReference>
<dbReference type="Proteomes" id="UP000014500">
    <property type="component" value="Unassembled WGS sequence"/>
</dbReference>
<dbReference type="InterPro" id="IPR029006">
    <property type="entry name" value="ADF-H/Gelsolin-like_dom_sf"/>
</dbReference>
<dbReference type="Gene3D" id="3.80.10.10">
    <property type="entry name" value="Ribonuclease Inhibitor"/>
    <property type="match status" value="3"/>
</dbReference>
<feature type="domain" description="Gelsolin-like" evidence="4">
    <location>
        <begin position="496"/>
        <end position="573"/>
    </location>
</feature>
<dbReference type="SMART" id="SM00364">
    <property type="entry name" value="LRR_BAC"/>
    <property type="match status" value="4"/>
</dbReference>
<evidence type="ECO:0000256" key="3">
    <source>
        <dbReference type="ARBA" id="ARBA00022737"/>
    </source>
</evidence>
<organism evidence="6 7">
    <name type="scientific">Strigamia maritima</name>
    <name type="common">European centipede</name>
    <name type="synonym">Geophilus maritimus</name>
    <dbReference type="NCBI Taxonomy" id="126957"/>
    <lineage>
        <taxon>Eukaryota</taxon>
        <taxon>Metazoa</taxon>
        <taxon>Ecdysozoa</taxon>
        <taxon>Arthropoda</taxon>
        <taxon>Myriapoda</taxon>
        <taxon>Chilopoda</taxon>
        <taxon>Pleurostigmophora</taxon>
        <taxon>Geophilomorpha</taxon>
        <taxon>Linotaeniidae</taxon>
        <taxon>Strigamia</taxon>
    </lineage>
</organism>
<dbReference type="GO" id="GO:0005634">
    <property type="term" value="C:nucleus"/>
    <property type="evidence" value="ECO:0007669"/>
    <property type="project" value="TreeGrafter"/>
</dbReference>
<dbReference type="GO" id="GO:0051015">
    <property type="term" value="F:actin filament binding"/>
    <property type="evidence" value="ECO:0007669"/>
    <property type="project" value="InterPro"/>
</dbReference>
<dbReference type="Gene3D" id="3.40.20.10">
    <property type="entry name" value="Severin"/>
    <property type="match status" value="6"/>
</dbReference>
<dbReference type="CDD" id="cd11291">
    <property type="entry name" value="gelsolin_S6_like"/>
    <property type="match status" value="1"/>
</dbReference>
<comment type="similarity">
    <text evidence="1">Belongs to the villin/gelsolin family.</text>
</comment>
<evidence type="ECO:0000256" key="2">
    <source>
        <dbReference type="ARBA" id="ARBA00022614"/>
    </source>
</evidence>
<dbReference type="HOGENOM" id="CLU_002568_1_0_1"/>
<dbReference type="GO" id="GO:0051014">
    <property type="term" value="P:actin filament severing"/>
    <property type="evidence" value="ECO:0007669"/>
    <property type="project" value="TreeGrafter"/>
</dbReference>
<dbReference type="GO" id="GO:0008154">
    <property type="term" value="P:actin polymerization or depolymerization"/>
    <property type="evidence" value="ECO:0007669"/>
    <property type="project" value="TreeGrafter"/>
</dbReference>
<dbReference type="GO" id="GO:0015629">
    <property type="term" value="C:actin cytoskeleton"/>
    <property type="evidence" value="ECO:0007669"/>
    <property type="project" value="TreeGrafter"/>
</dbReference>
<dbReference type="STRING" id="126957.T1J3P6"/>
<dbReference type="InterPro" id="IPR007122">
    <property type="entry name" value="Villin/Gelsolin"/>
</dbReference>
<sequence>MAATGVLPFVRGVDFSRNHFEEDLFPKAVSDMAGLRWLKLNKTSLEWIPEEIGRLQKLEQLSLMHNNLVTIHGEVTQLPCLRSLVARHNKIKSSGIPQELFHLEELTVLDFSHNQLKEIPDSIESIPSQLFVNLSDLMYLNLANNKLESIPPQIRRLVHLETLILNNNPLNHFQLRQLPSLTCLKTLHMRNTQRTLTNIPTTMDTLENIQDLDLSYNDLPRIPDALYTFINLKKLNLSHNSICEVPSQIESWKNLETLNLSSNSLTSLPVALCKITSLKRLYINENKLDFEGIPSGVGKLHNLEVFMAADNNLEMIPEGLCRCGRLKKLVLARNRLITLPDTIHLLTDMDVVDLKDNPDMVMPPKPSEMERTGSGMEYYNIDFSLGTQLRLAGAAPVVSAQMQAPSKDPIARKMRLRRRREGEADSDQAKILKGMSDIAMNKDKNQEEKVESLKPKRWDEALEKPALDYADFFEDDVGQIPGLTCWEIENFVPTLVEDVLVGKFYEGDCYIVLKTLVDDGNSLSWHIFYWIGEKTTLDKKACAAIHAVHLRNFLGAQCRTIREEQGDESDDFLDLFPMEITYIEGGRTASGFFTIEENEHITKMYRLHPNNAQIHMEHIVLDVSSLDPRYIFLIDEGHTIYLWYGSKAQGVLRSKSRLLAEKINKHERKNKAEIIMIQEGQENLDFWDLLNVAENEMPKPTAQEHVMEDFIAPAPRLYQIGLGMGYLELPQIEVGHKLVQTMLHTKNVYILDCYSDLFVWIGRKSTRLVRAAALKLSQELCLMLNRPEHAVVNRILEGTETQAFKSKFVGWDDVIAVDFTRTAESVARTGADLKKWMSKQETKVDLSALFMSRQPPMSLDEACQLMEEWNEDLDTMESFVLEGKKFVRLPEQEHGHFFSGECYVFLCRYWVPMELPDDVAEEELDDDQMEDDYRCVVYFWQGRDAGNMGWLTFTFSLQKKFESLFGDKLEVLRTHQQQENLKFMSHFKRKFIIRQGRRNDVERVSQTEFFHVRSNGSLLCTRCIQVVPSAANLNSAFCYILKVPFENADTSGMVYSWIGKKADADMCRLTEDIARNTFQDNYCHQVINEGEEPENFFWVGLGGKKPYDTNAIYMQHSRLFRCSNEKGFFTVSEKCSDFCQDDLADDDMMILDNGEQVFMWIGTRCSDVEIKLAYKSAQVYIQNLRIKQPGRRRNLFLTLKGKESHRFTKCFHGWGKHKTVAA</sequence>
<protein>
    <recommendedName>
        <fullName evidence="8">Gelsolin-like domain-containing protein</fullName>
    </recommendedName>
</protein>
<dbReference type="CDD" id="cd11292">
    <property type="entry name" value="gelsolin_S3_like"/>
    <property type="match status" value="1"/>
</dbReference>